<keyword evidence="2" id="KW-1185">Reference proteome</keyword>
<proteinExistence type="predicted"/>
<accession>A0AAE8BF83</accession>
<organism evidence="1 2">
    <name type="scientific">Hafnia phage vB_HpaM_Zyzzx</name>
    <dbReference type="NCBI Taxonomy" id="2836109"/>
    <lineage>
        <taxon>Viruses</taxon>
        <taxon>Duplodnaviria</taxon>
        <taxon>Heunggongvirae</taxon>
        <taxon>Uroviricota</taxon>
        <taxon>Caudoviricetes</taxon>
        <taxon>Andersonviridae</taxon>
        <taxon>Andersonviridae incertae sedis</taxon>
        <taxon>Daniellevirus</taxon>
        <taxon>Daniellevirus Zyzzx</taxon>
    </lineage>
</organism>
<protein>
    <submittedName>
        <fullName evidence="1">Uncharacterized protein</fullName>
    </submittedName>
</protein>
<evidence type="ECO:0000313" key="1">
    <source>
        <dbReference type="EMBL" id="QYA57304.1"/>
    </source>
</evidence>
<sequence>MNSSVKVNFNGTVKTLKTVAQYNRFKRELTRDIIGLQSKREEEIKGLSLKDKVEYQRNYNTQKRALEAVYDKLALNHYQIIDVLENRGDSQIMYL</sequence>
<name>A0AAE8BF83_9CAUD</name>
<dbReference type="EMBL" id="MW749004">
    <property type="protein sequence ID" value="QYA57304.1"/>
    <property type="molecule type" value="Genomic_DNA"/>
</dbReference>
<evidence type="ECO:0000313" key="2">
    <source>
        <dbReference type="Proteomes" id="UP000827415"/>
    </source>
</evidence>
<gene>
    <name evidence="1" type="ORF">ZYZZX_76</name>
</gene>
<dbReference type="Proteomes" id="UP000827415">
    <property type="component" value="Segment"/>
</dbReference>
<reference evidence="1 2" key="1">
    <citation type="submission" date="2021-03" db="EMBL/GenBank/DDBJ databases">
        <authorList>
            <person name="Thompson D.W."/>
            <person name="Brown H.M.F."/>
            <person name="Thompson S.D."/>
            <person name="Grose J.H."/>
        </authorList>
    </citation>
    <scope>NUCLEOTIDE SEQUENCE [LARGE SCALE GENOMIC DNA]</scope>
</reference>